<proteinExistence type="predicted"/>
<dbReference type="Proteomes" id="UP000053881">
    <property type="component" value="Unassembled WGS sequence"/>
</dbReference>
<gene>
    <name evidence="2" type="ORF">ACA29_22960</name>
</gene>
<dbReference type="EMBL" id="LGPB01000139">
    <property type="protein sequence ID" value="KRG09605.1"/>
    <property type="molecule type" value="Genomic_DNA"/>
</dbReference>
<accession>A0A0Q9XN26</accession>
<feature type="transmembrane region" description="Helical" evidence="1">
    <location>
        <begin position="118"/>
        <end position="151"/>
    </location>
</feature>
<keyword evidence="1" id="KW-1133">Transmembrane helix</keyword>
<keyword evidence="1" id="KW-0812">Transmembrane</keyword>
<dbReference type="PATRIC" id="fig|217031.4.peg.7788"/>
<dbReference type="AlphaFoldDB" id="A0A0Q9XN26"/>
<evidence type="ECO:0000313" key="2">
    <source>
        <dbReference type="EMBL" id="KRG09605.1"/>
    </source>
</evidence>
<sequence length="163" mass="18617">MNQFNDMIARFGIRSRNLNLFISQLSGKDTSEFLSGRDSIYPVVLEYLRGNGAFPSGFGVARKLTNGLYYHSHNFFLEMILILGFLGFAILIGCFFIKMQVLFKNRKHKNNKMMLEFIVILLSSFVVRSLTGTYFVTDVVFLTFLGIMLSIDNKGLKASVHKY</sequence>
<keyword evidence="1" id="KW-0472">Membrane</keyword>
<protein>
    <submittedName>
        <fullName evidence="2">Uncharacterized protein</fullName>
    </submittedName>
</protein>
<name>A0A0Q9XN26_9BACI</name>
<reference evidence="2 3" key="1">
    <citation type="submission" date="2015-06" db="EMBL/GenBank/DDBJ databases">
        <title>Genome sequencing project of Bacillus galactosidilyticus PL133.</title>
        <authorList>
            <person name="Gaiero J."/>
            <person name="Nicol R."/>
            <person name="Habash M."/>
        </authorList>
    </citation>
    <scope>NUCLEOTIDE SEQUENCE [LARGE SCALE GENOMIC DNA]</scope>
    <source>
        <strain evidence="2 3">PL133</strain>
    </source>
</reference>
<comment type="caution">
    <text evidence="2">The sequence shown here is derived from an EMBL/GenBank/DDBJ whole genome shotgun (WGS) entry which is preliminary data.</text>
</comment>
<organism evidence="2 3">
    <name type="scientific">Lederbergia galactosidilytica</name>
    <dbReference type="NCBI Taxonomy" id="217031"/>
    <lineage>
        <taxon>Bacteria</taxon>
        <taxon>Bacillati</taxon>
        <taxon>Bacillota</taxon>
        <taxon>Bacilli</taxon>
        <taxon>Bacillales</taxon>
        <taxon>Bacillaceae</taxon>
        <taxon>Lederbergia</taxon>
    </lineage>
</organism>
<evidence type="ECO:0000313" key="3">
    <source>
        <dbReference type="Proteomes" id="UP000053881"/>
    </source>
</evidence>
<feature type="transmembrane region" description="Helical" evidence="1">
    <location>
        <begin position="75"/>
        <end position="97"/>
    </location>
</feature>
<evidence type="ECO:0000256" key="1">
    <source>
        <dbReference type="SAM" id="Phobius"/>
    </source>
</evidence>